<keyword evidence="1" id="KW-0472">Membrane</keyword>
<proteinExistence type="predicted"/>
<organism evidence="3 4">
    <name type="scientific">Carnobacterium divergens</name>
    <name type="common">Lactobacillus divergens</name>
    <dbReference type="NCBI Taxonomy" id="2748"/>
    <lineage>
        <taxon>Bacteria</taxon>
        <taxon>Bacillati</taxon>
        <taxon>Bacillota</taxon>
        <taxon>Bacilli</taxon>
        <taxon>Lactobacillales</taxon>
        <taxon>Carnobacteriaceae</taxon>
        <taxon>Carnobacterium</taxon>
    </lineage>
</organism>
<feature type="chain" id="PRO_5030581248" description="Gram-positive cocci surface proteins LPxTG domain-containing protein" evidence="2">
    <location>
        <begin position="28"/>
        <end position="111"/>
    </location>
</feature>
<evidence type="ECO:0008006" key="5">
    <source>
        <dbReference type="Google" id="ProtNLM"/>
    </source>
</evidence>
<sequence length="111" mass="12669">MKKKSFFYLFLCCTVFFLLLMTQSAFGETIEATSETSIPVIGILTTNTEKDATNPPEKNEEEHALVDKEANIKDQEIHLLPQTSEWQQLLWILVGIALMSVAVYLFNKNKK</sequence>
<accession>A0A7Z8D3N2</accession>
<evidence type="ECO:0000313" key="3">
    <source>
        <dbReference type="EMBL" id="TFJ30457.1"/>
    </source>
</evidence>
<protein>
    <recommendedName>
        <fullName evidence="5">Gram-positive cocci surface proteins LPxTG domain-containing protein</fullName>
    </recommendedName>
</protein>
<dbReference type="Proteomes" id="UP000297938">
    <property type="component" value="Unassembled WGS sequence"/>
</dbReference>
<reference evidence="3 4" key="1">
    <citation type="journal article" date="2018" name="Int. J. Food Microbiol.">
        <title>Growth of Carnobacterium spp. isolated from chilled vacuum-packaged meat under relevant acidic conditions.</title>
        <authorList>
            <person name="Zhang P."/>
            <person name="Badoni M."/>
            <person name="Ganzle M."/>
            <person name="Yang X."/>
        </authorList>
    </citation>
    <scope>NUCLEOTIDE SEQUENCE [LARGE SCALE GENOMIC DNA]</scope>
    <source>
        <strain evidence="3 4">B2</strain>
    </source>
</reference>
<comment type="caution">
    <text evidence="3">The sequence shown here is derived from an EMBL/GenBank/DDBJ whole genome shotgun (WGS) entry which is preliminary data.</text>
</comment>
<keyword evidence="2" id="KW-0732">Signal</keyword>
<evidence type="ECO:0000313" key="4">
    <source>
        <dbReference type="Proteomes" id="UP000297938"/>
    </source>
</evidence>
<feature type="signal peptide" evidence="2">
    <location>
        <begin position="1"/>
        <end position="27"/>
    </location>
</feature>
<evidence type="ECO:0000256" key="1">
    <source>
        <dbReference type="SAM" id="Phobius"/>
    </source>
</evidence>
<dbReference type="AlphaFoldDB" id="A0A7Z8D3N2"/>
<gene>
    <name evidence="3" type="ORF">CKN69_00675</name>
</gene>
<feature type="transmembrane region" description="Helical" evidence="1">
    <location>
        <begin position="89"/>
        <end position="106"/>
    </location>
</feature>
<keyword evidence="1" id="KW-1133">Transmembrane helix</keyword>
<dbReference type="EMBL" id="NRPP01000002">
    <property type="protein sequence ID" value="TFJ30457.1"/>
    <property type="molecule type" value="Genomic_DNA"/>
</dbReference>
<keyword evidence="1" id="KW-0812">Transmembrane</keyword>
<name>A0A7Z8D3N2_CARDV</name>
<evidence type="ECO:0000256" key="2">
    <source>
        <dbReference type="SAM" id="SignalP"/>
    </source>
</evidence>